<gene>
    <name evidence="2" type="ORF">AAFF_G00397950</name>
</gene>
<comment type="caution">
    <text evidence="2">The sequence shown here is derived from an EMBL/GenBank/DDBJ whole genome shotgun (WGS) entry which is preliminary data.</text>
</comment>
<dbReference type="EMBL" id="JAINUG010000077">
    <property type="protein sequence ID" value="KAJ8400412.1"/>
    <property type="molecule type" value="Genomic_DNA"/>
</dbReference>
<proteinExistence type="predicted"/>
<sequence length="67" mass="7070">MDPPHRPHLSSSSLREALPPKSSAPDGAATIPMASMRLSTAHPSRKEDRDLSSMSMSMSTSDSASTS</sequence>
<dbReference type="Proteomes" id="UP001221898">
    <property type="component" value="Unassembled WGS sequence"/>
</dbReference>
<feature type="compositionally biased region" description="Low complexity" evidence="1">
    <location>
        <begin position="52"/>
        <end position="67"/>
    </location>
</feature>
<feature type="region of interest" description="Disordered" evidence="1">
    <location>
        <begin position="1"/>
        <end position="67"/>
    </location>
</feature>
<accession>A0AAD7SD52</accession>
<evidence type="ECO:0000256" key="1">
    <source>
        <dbReference type="SAM" id="MobiDB-lite"/>
    </source>
</evidence>
<dbReference type="AlphaFoldDB" id="A0AAD7SD52"/>
<keyword evidence="3" id="KW-1185">Reference proteome</keyword>
<reference evidence="2" key="1">
    <citation type="journal article" date="2023" name="Science">
        <title>Genome structures resolve the early diversification of teleost fishes.</title>
        <authorList>
            <person name="Parey E."/>
            <person name="Louis A."/>
            <person name="Montfort J."/>
            <person name="Bouchez O."/>
            <person name="Roques C."/>
            <person name="Iampietro C."/>
            <person name="Lluch J."/>
            <person name="Castinel A."/>
            <person name="Donnadieu C."/>
            <person name="Desvignes T."/>
            <person name="Floi Bucao C."/>
            <person name="Jouanno E."/>
            <person name="Wen M."/>
            <person name="Mejri S."/>
            <person name="Dirks R."/>
            <person name="Jansen H."/>
            <person name="Henkel C."/>
            <person name="Chen W.J."/>
            <person name="Zahm M."/>
            <person name="Cabau C."/>
            <person name="Klopp C."/>
            <person name="Thompson A.W."/>
            <person name="Robinson-Rechavi M."/>
            <person name="Braasch I."/>
            <person name="Lecointre G."/>
            <person name="Bobe J."/>
            <person name="Postlethwait J.H."/>
            <person name="Berthelot C."/>
            <person name="Roest Crollius H."/>
            <person name="Guiguen Y."/>
        </authorList>
    </citation>
    <scope>NUCLEOTIDE SEQUENCE</scope>
    <source>
        <strain evidence="2">NC1722</strain>
    </source>
</reference>
<protein>
    <submittedName>
        <fullName evidence="2">Uncharacterized protein</fullName>
    </submittedName>
</protein>
<evidence type="ECO:0000313" key="2">
    <source>
        <dbReference type="EMBL" id="KAJ8400412.1"/>
    </source>
</evidence>
<organism evidence="2 3">
    <name type="scientific">Aldrovandia affinis</name>
    <dbReference type="NCBI Taxonomy" id="143900"/>
    <lineage>
        <taxon>Eukaryota</taxon>
        <taxon>Metazoa</taxon>
        <taxon>Chordata</taxon>
        <taxon>Craniata</taxon>
        <taxon>Vertebrata</taxon>
        <taxon>Euteleostomi</taxon>
        <taxon>Actinopterygii</taxon>
        <taxon>Neopterygii</taxon>
        <taxon>Teleostei</taxon>
        <taxon>Notacanthiformes</taxon>
        <taxon>Halosauridae</taxon>
        <taxon>Aldrovandia</taxon>
    </lineage>
</organism>
<name>A0AAD7SD52_9TELE</name>
<evidence type="ECO:0000313" key="3">
    <source>
        <dbReference type="Proteomes" id="UP001221898"/>
    </source>
</evidence>